<sequence length="195" mass="22291">MMIVPVKGVVTHLKHIEGQPQTLKSNYYLSNDYVNVRDDGSVVVGGGHDTYSKLPMAEIMYNNTDDSEYPYTTKEYFHNYLSKNFTDLKHKVFVNDYTWTGVMGYTSDQFPLVGELSVYGRPNNYIVGGFSGHGMPRIWSSGKYISDLIIDKPESDITHIPSTFKIDEDRMSESKFEFIGKLDAEDKQNARIFKL</sequence>
<comment type="caution">
    <text evidence="1">The sequence shown here is derived from an EMBL/GenBank/DDBJ whole genome shotgun (WGS) entry which is preliminary data.</text>
</comment>
<dbReference type="Proteomes" id="UP001165064">
    <property type="component" value="Unassembled WGS sequence"/>
</dbReference>
<reference evidence="1" key="1">
    <citation type="submission" date="2023-04" db="EMBL/GenBank/DDBJ databases">
        <title>Ambrosiozyma monospora NBRC 10751.</title>
        <authorList>
            <person name="Ichikawa N."/>
            <person name="Sato H."/>
            <person name="Tonouchi N."/>
        </authorList>
    </citation>
    <scope>NUCLEOTIDE SEQUENCE</scope>
    <source>
        <strain evidence="1">NBRC 10751</strain>
    </source>
</reference>
<proteinExistence type="predicted"/>
<keyword evidence="2" id="KW-1185">Reference proteome</keyword>
<evidence type="ECO:0000313" key="2">
    <source>
        <dbReference type="Proteomes" id="UP001165064"/>
    </source>
</evidence>
<evidence type="ECO:0000313" key="1">
    <source>
        <dbReference type="EMBL" id="GMF02891.1"/>
    </source>
</evidence>
<name>A0ACB5U644_AMBMO</name>
<gene>
    <name evidence="1" type="ORF">Amon02_001159600</name>
</gene>
<protein>
    <submittedName>
        <fullName evidence="1">Unnamed protein product</fullName>
    </submittedName>
</protein>
<accession>A0ACB5U644</accession>
<dbReference type="EMBL" id="BSXS01012718">
    <property type="protein sequence ID" value="GMF02891.1"/>
    <property type="molecule type" value="Genomic_DNA"/>
</dbReference>
<organism evidence="1 2">
    <name type="scientific">Ambrosiozyma monospora</name>
    <name type="common">Yeast</name>
    <name type="synonym">Endomycopsis monosporus</name>
    <dbReference type="NCBI Taxonomy" id="43982"/>
    <lineage>
        <taxon>Eukaryota</taxon>
        <taxon>Fungi</taxon>
        <taxon>Dikarya</taxon>
        <taxon>Ascomycota</taxon>
        <taxon>Saccharomycotina</taxon>
        <taxon>Pichiomycetes</taxon>
        <taxon>Pichiales</taxon>
        <taxon>Pichiaceae</taxon>
        <taxon>Ambrosiozyma</taxon>
    </lineage>
</organism>